<evidence type="ECO:0000256" key="1">
    <source>
        <dbReference type="ARBA" id="ARBA00004651"/>
    </source>
</evidence>
<evidence type="ECO:0000256" key="3">
    <source>
        <dbReference type="ARBA" id="ARBA00022448"/>
    </source>
</evidence>
<keyword evidence="5 12" id="KW-0812">Transmembrane</keyword>
<feature type="transmembrane region" description="Helical" evidence="12">
    <location>
        <begin position="310"/>
        <end position="336"/>
    </location>
</feature>
<comment type="similarity">
    <text evidence="2 11">Belongs to the sodium:solute symporter (SSF) (TC 2.A.21) family.</text>
</comment>
<dbReference type="CDD" id="cd10326">
    <property type="entry name" value="SLC5sbd_NIS-like"/>
    <property type="match status" value="1"/>
</dbReference>
<dbReference type="InterPro" id="IPR051163">
    <property type="entry name" value="Sodium:Solute_Symporter_SSF"/>
</dbReference>
<evidence type="ECO:0000256" key="2">
    <source>
        <dbReference type="ARBA" id="ARBA00006434"/>
    </source>
</evidence>
<evidence type="ECO:0000313" key="13">
    <source>
        <dbReference type="EMBL" id="MEN7550802.1"/>
    </source>
</evidence>
<comment type="subcellular location">
    <subcellularLocation>
        <location evidence="1">Cell membrane</location>
        <topology evidence="1">Multi-pass membrane protein</topology>
    </subcellularLocation>
</comment>
<feature type="transmembrane region" description="Helical" evidence="12">
    <location>
        <begin position="396"/>
        <end position="416"/>
    </location>
</feature>
<evidence type="ECO:0000256" key="5">
    <source>
        <dbReference type="ARBA" id="ARBA00022692"/>
    </source>
</evidence>
<evidence type="ECO:0000313" key="14">
    <source>
        <dbReference type="Proteomes" id="UP001403385"/>
    </source>
</evidence>
<comment type="caution">
    <text evidence="13">The sequence shown here is derived from an EMBL/GenBank/DDBJ whole genome shotgun (WGS) entry which is preliminary data.</text>
</comment>
<evidence type="ECO:0000256" key="7">
    <source>
        <dbReference type="ARBA" id="ARBA00023053"/>
    </source>
</evidence>
<accession>A0AAW9S3T2</accession>
<feature type="transmembrane region" description="Helical" evidence="12">
    <location>
        <begin position="119"/>
        <end position="146"/>
    </location>
</feature>
<keyword evidence="3" id="KW-0813">Transport</keyword>
<dbReference type="Pfam" id="PF00474">
    <property type="entry name" value="SSF"/>
    <property type="match status" value="1"/>
</dbReference>
<keyword evidence="9 12" id="KW-0472">Membrane</keyword>
<feature type="transmembrane region" description="Helical" evidence="12">
    <location>
        <begin position="456"/>
        <end position="475"/>
    </location>
</feature>
<protein>
    <submittedName>
        <fullName evidence="13">Sodium:solute symporter</fullName>
    </submittedName>
</protein>
<feature type="transmembrane region" description="Helical" evidence="12">
    <location>
        <begin position="43"/>
        <end position="62"/>
    </location>
</feature>
<keyword evidence="14" id="KW-1185">Reference proteome</keyword>
<evidence type="ECO:0000256" key="11">
    <source>
        <dbReference type="RuleBase" id="RU362091"/>
    </source>
</evidence>
<gene>
    <name evidence="13" type="ORF">AAG747_22970</name>
</gene>
<dbReference type="Gene3D" id="1.20.1730.10">
    <property type="entry name" value="Sodium/glucose cotransporter"/>
    <property type="match status" value="1"/>
</dbReference>
<dbReference type="Proteomes" id="UP001403385">
    <property type="component" value="Unassembled WGS sequence"/>
</dbReference>
<organism evidence="13 14">
    <name type="scientific">Rapidithrix thailandica</name>
    <dbReference type="NCBI Taxonomy" id="413964"/>
    <lineage>
        <taxon>Bacteria</taxon>
        <taxon>Pseudomonadati</taxon>
        <taxon>Bacteroidota</taxon>
        <taxon>Cytophagia</taxon>
        <taxon>Cytophagales</taxon>
        <taxon>Flammeovirgaceae</taxon>
        <taxon>Rapidithrix</taxon>
    </lineage>
</organism>
<evidence type="ECO:0000256" key="10">
    <source>
        <dbReference type="ARBA" id="ARBA00023201"/>
    </source>
</evidence>
<dbReference type="InterPro" id="IPR038377">
    <property type="entry name" value="Na/Glc_symporter_sf"/>
</dbReference>
<dbReference type="EMBL" id="JBDKWZ010000016">
    <property type="protein sequence ID" value="MEN7550802.1"/>
    <property type="molecule type" value="Genomic_DNA"/>
</dbReference>
<evidence type="ECO:0000256" key="8">
    <source>
        <dbReference type="ARBA" id="ARBA00023065"/>
    </source>
</evidence>
<sequence>MSPIIVFSIIFGYFLVLMLLSFLTSRKATTDAFFTGQRQSPWYLVAFGMIGASLSGVTFISVPGEVGNSNWAYFQVVLGNLVGYLLIAFLLIPLYYRLRLVSIYEYLDKRLGRFSYKTGSFFFLLSQTIGASFRLFLVAGVLQLAFFDAYEIPFAVTVFVTILLIWLYTFKGGIKTIVWTDTLQTLFMLTTVGVTLWLICRELDFSFSAMIQTIQENPHSQIFVWEWQSGQNFFKQFIAGAFLTIVMTGLDQNMMQKNLTCRNQKEAQKNVVWFSISFAFSNIFFLSLGVLLYVFAFQKGIALPGSSDDLFAILALEHFSPVAGALFLLGITAAAYSSADSALTALTTSFCVDFLNIEKLPEERQKPLRLKVHIAFSLLMFMVILGFHAFNDESVVMAVFKAAGFTYGPLLGLFVFGMFTKREVKDRFVPWICLISPLLCYVVNANSEAWLRGYKFGFEILVLNGLLTFLGLYIISGKKVSDSVKVAG</sequence>
<feature type="transmembrane region" description="Helical" evidence="12">
    <location>
        <begin position="74"/>
        <end position="98"/>
    </location>
</feature>
<feature type="transmembrane region" description="Helical" evidence="12">
    <location>
        <begin position="6"/>
        <end position="23"/>
    </location>
</feature>
<dbReference type="RefSeq" id="WP_346823583.1">
    <property type="nucleotide sequence ID" value="NZ_JBDKWZ010000016.1"/>
</dbReference>
<evidence type="ECO:0000256" key="12">
    <source>
        <dbReference type="SAM" id="Phobius"/>
    </source>
</evidence>
<reference evidence="13 14" key="1">
    <citation type="submission" date="2024-04" db="EMBL/GenBank/DDBJ databases">
        <title>Novel genus in family Flammeovirgaceae.</title>
        <authorList>
            <person name="Nguyen T.H."/>
            <person name="Vuong T.Q."/>
            <person name="Le H."/>
            <person name="Kim S.-G."/>
        </authorList>
    </citation>
    <scope>NUCLEOTIDE SEQUENCE [LARGE SCALE GENOMIC DNA]</scope>
    <source>
        <strain evidence="13 14">JCM 23209</strain>
    </source>
</reference>
<dbReference type="PANTHER" id="PTHR42985:SF47">
    <property type="entry name" value="INTEGRAL MEMBRANE TRANSPORT PROTEIN"/>
    <property type="match status" value="1"/>
</dbReference>
<feature type="transmembrane region" description="Helical" evidence="12">
    <location>
        <begin position="233"/>
        <end position="250"/>
    </location>
</feature>
<dbReference type="GO" id="GO:0006814">
    <property type="term" value="P:sodium ion transport"/>
    <property type="evidence" value="ECO:0007669"/>
    <property type="project" value="UniProtKB-KW"/>
</dbReference>
<dbReference type="AlphaFoldDB" id="A0AAW9S3T2"/>
<feature type="transmembrane region" description="Helical" evidence="12">
    <location>
        <begin position="271"/>
        <end position="298"/>
    </location>
</feature>
<keyword evidence="6 12" id="KW-1133">Transmembrane helix</keyword>
<dbReference type="GO" id="GO:0005886">
    <property type="term" value="C:plasma membrane"/>
    <property type="evidence" value="ECO:0007669"/>
    <property type="project" value="UniProtKB-SubCell"/>
</dbReference>
<dbReference type="PANTHER" id="PTHR42985">
    <property type="entry name" value="SODIUM-COUPLED MONOCARBOXYLATE TRANSPORTER"/>
    <property type="match status" value="1"/>
</dbReference>
<feature type="transmembrane region" description="Helical" evidence="12">
    <location>
        <begin position="428"/>
        <end position="444"/>
    </location>
</feature>
<keyword evidence="8" id="KW-0406">Ion transport</keyword>
<proteinExistence type="inferred from homology"/>
<evidence type="ECO:0000256" key="6">
    <source>
        <dbReference type="ARBA" id="ARBA00022989"/>
    </source>
</evidence>
<feature type="transmembrane region" description="Helical" evidence="12">
    <location>
        <begin position="182"/>
        <end position="199"/>
    </location>
</feature>
<keyword evidence="7" id="KW-0915">Sodium</keyword>
<evidence type="ECO:0000256" key="4">
    <source>
        <dbReference type="ARBA" id="ARBA00022475"/>
    </source>
</evidence>
<dbReference type="InterPro" id="IPR001734">
    <property type="entry name" value="Na/solute_symporter"/>
</dbReference>
<keyword evidence="4" id="KW-1003">Cell membrane</keyword>
<feature type="transmembrane region" description="Helical" evidence="12">
    <location>
        <begin position="152"/>
        <end position="170"/>
    </location>
</feature>
<name>A0AAW9S3T2_9BACT</name>
<dbReference type="GO" id="GO:0015293">
    <property type="term" value="F:symporter activity"/>
    <property type="evidence" value="ECO:0007669"/>
    <property type="project" value="TreeGrafter"/>
</dbReference>
<dbReference type="PROSITE" id="PS50283">
    <property type="entry name" value="NA_SOLUT_SYMP_3"/>
    <property type="match status" value="1"/>
</dbReference>
<evidence type="ECO:0000256" key="9">
    <source>
        <dbReference type="ARBA" id="ARBA00023136"/>
    </source>
</evidence>
<keyword evidence="10" id="KW-0739">Sodium transport</keyword>
<feature type="transmembrane region" description="Helical" evidence="12">
    <location>
        <begin position="372"/>
        <end position="390"/>
    </location>
</feature>